<feature type="non-terminal residue" evidence="2">
    <location>
        <position position="123"/>
    </location>
</feature>
<dbReference type="RefSeq" id="XP_067919494.1">
    <property type="nucleotide sequence ID" value="XM_068068531.1"/>
</dbReference>
<sequence length="123" mass="13899">MRQLSPRQLQEVMAVSLLHEGFPQIKKKRGGVMGVVLSIRVSARALSHLLVQSSSLHPQRRKKISLTVDSRARLVARDRSRRQLRAGLFPRRHLLSGPVYLKAPPRLSKQWNPPHPSCSPPHA</sequence>
<name>A0A2C6KKW8_9APIC</name>
<feature type="compositionally biased region" description="Pro residues" evidence="1">
    <location>
        <begin position="113"/>
        <end position="123"/>
    </location>
</feature>
<evidence type="ECO:0000256" key="1">
    <source>
        <dbReference type="SAM" id="MobiDB-lite"/>
    </source>
</evidence>
<organism evidence="2 3">
    <name type="scientific">Cystoisospora suis</name>
    <dbReference type="NCBI Taxonomy" id="483139"/>
    <lineage>
        <taxon>Eukaryota</taxon>
        <taxon>Sar</taxon>
        <taxon>Alveolata</taxon>
        <taxon>Apicomplexa</taxon>
        <taxon>Conoidasida</taxon>
        <taxon>Coccidia</taxon>
        <taxon>Eucoccidiorida</taxon>
        <taxon>Eimeriorina</taxon>
        <taxon>Sarcocystidae</taxon>
        <taxon>Cystoisospora</taxon>
    </lineage>
</organism>
<proteinExistence type="predicted"/>
<evidence type="ECO:0000313" key="2">
    <source>
        <dbReference type="EMBL" id="PHJ17779.1"/>
    </source>
</evidence>
<gene>
    <name evidence="2" type="ORF">CSUI_008398</name>
</gene>
<dbReference type="VEuPathDB" id="ToxoDB:CSUI_008398"/>
<feature type="region of interest" description="Disordered" evidence="1">
    <location>
        <begin position="104"/>
        <end position="123"/>
    </location>
</feature>
<dbReference type="GeneID" id="94431742"/>
<accession>A0A2C6KKW8</accession>
<protein>
    <submittedName>
        <fullName evidence="2">Uncharacterized protein</fullName>
    </submittedName>
</protein>
<keyword evidence="3" id="KW-1185">Reference proteome</keyword>
<reference evidence="2 3" key="1">
    <citation type="journal article" date="2017" name="Int. J. Parasitol.">
        <title>The genome of the protozoan parasite Cystoisospora suis and a reverse vaccinology approach to identify vaccine candidates.</title>
        <authorList>
            <person name="Palmieri N."/>
            <person name="Shrestha A."/>
            <person name="Ruttkowski B."/>
            <person name="Beck T."/>
            <person name="Vogl C."/>
            <person name="Tomley F."/>
            <person name="Blake D.P."/>
            <person name="Joachim A."/>
        </authorList>
    </citation>
    <scope>NUCLEOTIDE SEQUENCE [LARGE SCALE GENOMIC DNA]</scope>
    <source>
        <strain evidence="2 3">Wien I</strain>
    </source>
</reference>
<evidence type="ECO:0000313" key="3">
    <source>
        <dbReference type="Proteomes" id="UP000221165"/>
    </source>
</evidence>
<dbReference type="AlphaFoldDB" id="A0A2C6KKW8"/>
<comment type="caution">
    <text evidence="2">The sequence shown here is derived from an EMBL/GenBank/DDBJ whole genome shotgun (WGS) entry which is preliminary data.</text>
</comment>
<dbReference type="EMBL" id="MIGC01004696">
    <property type="protein sequence ID" value="PHJ17779.1"/>
    <property type="molecule type" value="Genomic_DNA"/>
</dbReference>
<dbReference type="Proteomes" id="UP000221165">
    <property type="component" value="Unassembled WGS sequence"/>
</dbReference>